<dbReference type="AlphaFoldDB" id="A0A1E1F8L3"/>
<name>A0A1E1F8L3_9SPHN</name>
<sequence>MRNRALIQRLEAAQRRSDTRGWVVQRRERTRHLIELGGLVQKAGLIELADDDRATIYGALLELVGRARGDDAGDTLALWRRRGKRAFDAESEAMEKGDGGPGY</sequence>
<dbReference type="Proteomes" id="UP000218272">
    <property type="component" value="Plasmid pSCLO_4"/>
</dbReference>
<evidence type="ECO:0000313" key="1">
    <source>
        <dbReference type="EMBL" id="BAV66855.1"/>
    </source>
</evidence>
<dbReference type="EMBL" id="AP017658">
    <property type="protein sequence ID" value="BAV66855.1"/>
    <property type="molecule type" value="Genomic_DNA"/>
</dbReference>
<dbReference type="InterPro" id="IPR009444">
    <property type="entry name" value="Conjugal_tfr_TraD_a-type"/>
</dbReference>
<evidence type="ECO:0000313" key="2">
    <source>
        <dbReference type="Proteomes" id="UP000218272"/>
    </source>
</evidence>
<dbReference type="KEGG" id="sclo:SCLO_4000510"/>
<geneLocation type="plasmid" evidence="2">
    <name>psclo_4 dna</name>
</geneLocation>
<protein>
    <submittedName>
        <fullName evidence="1">Conjugal transfer protein TraD</fullName>
    </submittedName>
</protein>
<keyword evidence="2" id="KW-1185">Reference proteome</keyword>
<proteinExistence type="predicted"/>
<organism evidence="1 2">
    <name type="scientific">Sphingobium cloacae</name>
    <dbReference type="NCBI Taxonomy" id="120107"/>
    <lineage>
        <taxon>Bacteria</taxon>
        <taxon>Pseudomonadati</taxon>
        <taxon>Pseudomonadota</taxon>
        <taxon>Alphaproteobacteria</taxon>
        <taxon>Sphingomonadales</taxon>
        <taxon>Sphingomonadaceae</taxon>
        <taxon>Sphingobium</taxon>
    </lineage>
</organism>
<accession>A0A1E1F8L3</accession>
<reference evidence="1 2" key="1">
    <citation type="submission" date="2016-10" db="EMBL/GenBank/DDBJ databases">
        <title>Complete Genome Sequence of the Nonylphenol-Degrading Bacterium Sphingobium cloacae JCM 10874T.</title>
        <authorList>
            <person name="Ootsuka M."/>
            <person name="Nishizawa T."/>
            <person name="Ohta H."/>
        </authorList>
    </citation>
    <scope>NUCLEOTIDE SEQUENCE [LARGE SCALE GENOMIC DNA]</scope>
    <source>
        <strain evidence="1 2">JCM 10874</strain>
        <plasmid evidence="2">psclo_4 dna</plasmid>
    </source>
</reference>
<keyword evidence="1" id="KW-0614">Plasmid</keyword>
<dbReference type="Pfam" id="PF06412">
    <property type="entry name" value="TraD"/>
    <property type="match status" value="1"/>
</dbReference>
<gene>
    <name evidence="1" type="ORF">SCLO_4000510</name>
</gene>